<evidence type="ECO:0000313" key="3">
    <source>
        <dbReference type="Proteomes" id="UP001319921"/>
    </source>
</evidence>
<dbReference type="InterPro" id="IPR009844">
    <property type="entry name" value="DUF1404"/>
</dbReference>
<keyword evidence="3" id="KW-1185">Reference proteome</keyword>
<feature type="transmembrane region" description="Helical" evidence="1">
    <location>
        <begin position="152"/>
        <end position="173"/>
    </location>
</feature>
<keyword evidence="1" id="KW-1133">Transmembrane helix</keyword>
<keyword evidence="1" id="KW-0812">Transmembrane</keyword>
<organism evidence="2 3">
    <name type="scientific">Saccharolobus caldissimus</name>
    <dbReference type="NCBI Taxonomy" id="1702097"/>
    <lineage>
        <taxon>Archaea</taxon>
        <taxon>Thermoproteota</taxon>
        <taxon>Thermoprotei</taxon>
        <taxon>Sulfolobales</taxon>
        <taxon>Sulfolobaceae</taxon>
        <taxon>Saccharolobus</taxon>
    </lineage>
</organism>
<evidence type="ECO:0000313" key="2">
    <source>
        <dbReference type="EMBL" id="BDC00055.1"/>
    </source>
</evidence>
<feature type="transmembrane region" description="Helical" evidence="1">
    <location>
        <begin position="60"/>
        <end position="80"/>
    </location>
</feature>
<dbReference type="GeneID" id="68867794"/>
<dbReference type="AlphaFoldDB" id="A0AAQ4CW73"/>
<dbReference type="EMBL" id="AP025226">
    <property type="protein sequence ID" value="BDC00055.1"/>
    <property type="molecule type" value="Genomic_DNA"/>
</dbReference>
<feature type="transmembrane region" description="Helical" evidence="1">
    <location>
        <begin position="31"/>
        <end position="53"/>
    </location>
</feature>
<accession>A0AAQ4CW73</accession>
<dbReference type="KEGG" id="scas:SACC_30710"/>
<proteinExistence type="predicted"/>
<protein>
    <recommendedName>
        <fullName evidence="4">DUF1404 domain-containing protein</fullName>
    </recommendedName>
</protein>
<keyword evidence="1" id="KW-0472">Membrane</keyword>
<dbReference type="Pfam" id="PF07185">
    <property type="entry name" value="DUF1404"/>
    <property type="match status" value="1"/>
</dbReference>
<evidence type="ECO:0008006" key="4">
    <source>
        <dbReference type="Google" id="ProtNLM"/>
    </source>
</evidence>
<dbReference type="RefSeq" id="WP_229570717.1">
    <property type="nucleotide sequence ID" value="NZ_AP025226.1"/>
</dbReference>
<evidence type="ECO:0000256" key="1">
    <source>
        <dbReference type="SAM" id="Phobius"/>
    </source>
</evidence>
<sequence>MNSSFFIMVLFVFLIIATINPFTEEYMSVNPIPYMLAHYSLFSAGIIFSYYLYKSKQINASLSLIIGIIIAFIWHYPYFFNLGVKILWIRAIEEISLLFGGFMVGLSLREISRNIKVLLLALWMIGDTLLSSILMINPAFYTTIYNQQELKYLGIIMFLMMNLIAVYILLSYVNKMLSEEKDVINEDYQRKAYTQN</sequence>
<dbReference type="Proteomes" id="UP001319921">
    <property type="component" value="Chromosome"/>
</dbReference>
<feature type="transmembrane region" description="Helical" evidence="1">
    <location>
        <begin position="86"/>
        <end position="106"/>
    </location>
</feature>
<feature type="transmembrane region" description="Helical" evidence="1">
    <location>
        <begin position="118"/>
        <end position="140"/>
    </location>
</feature>
<gene>
    <name evidence="2" type="ORF">SACC_30710</name>
</gene>
<reference evidence="2 3" key="1">
    <citation type="journal article" date="2022" name="Microbiol. Resour. Announc.">
        <title>Complete Genome Sequence of the Hyperthermophilic and Acidophilic Archaeon Saccharolobus caldissimus Strain HS-3T.</title>
        <authorList>
            <person name="Sakai H.D."/>
            <person name="Kurosawa N."/>
        </authorList>
    </citation>
    <scope>NUCLEOTIDE SEQUENCE [LARGE SCALE GENOMIC DNA]</scope>
    <source>
        <strain evidence="2 3">JCM32116</strain>
    </source>
</reference>
<name>A0AAQ4CW73_9CREN</name>